<keyword evidence="1" id="KW-0732">Signal</keyword>
<accession>A0ABX6ILL7</accession>
<name>A0ABX6ILL7_9ACTN</name>
<dbReference type="Gene3D" id="3.40.50.1110">
    <property type="entry name" value="SGNH hydrolase"/>
    <property type="match status" value="1"/>
</dbReference>
<evidence type="ECO:0000259" key="2">
    <source>
        <dbReference type="Pfam" id="PF13472"/>
    </source>
</evidence>
<dbReference type="InterPro" id="IPR036514">
    <property type="entry name" value="SGNH_hydro_sf"/>
</dbReference>
<feature type="domain" description="SGNH hydrolase-type esterase" evidence="2">
    <location>
        <begin position="39"/>
        <end position="278"/>
    </location>
</feature>
<dbReference type="PROSITE" id="PS51257">
    <property type="entry name" value="PROKAR_LIPOPROTEIN"/>
    <property type="match status" value="1"/>
</dbReference>
<dbReference type="InterPro" id="IPR013830">
    <property type="entry name" value="SGNH_hydro"/>
</dbReference>
<dbReference type="GO" id="GO:0016787">
    <property type="term" value="F:hydrolase activity"/>
    <property type="evidence" value="ECO:0007669"/>
    <property type="project" value="UniProtKB-KW"/>
</dbReference>
<dbReference type="InterPro" id="IPR037460">
    <property type="entry name" value="SEST-like"/>
</dbReference>
<dbReference type="Pfam" id="PF13472">
    <property type="entry name" value="Lipase_GDSL_2"/>
    <property type="match status" value="1"/>
</dbReference>
<dbReference type="CDD" id="cd01823">
    <property type="entry name" value="SEST_like"/>
    <property type="match status" value="1"/>
</dbReference>
<proteinExistence type="predicted"/>
<feature type="signal peptide" evidence="1">
    <location>
        <begin position="1"/>
        <end position="19"/>
    </location>
</feature>
<dbReference type="Proteomes" id="UP001059836">
    <property type="component" value="Chromosome"/>
</dbReference>
<evidence type="ECO:0000313" key="4">
    <source>
        <dbReference type="Proteomes" id="UP001059836"/>
    </source>
</evidence>
<evidence type="ECO:0000313" key="3">
    <source>
        <dbReference type="EMBL" id="QHN36586.1"/>
    </source>
</evidence>
<evidence type="ECO:0000256" key="1">
    <source>
        <dbReference type="SAM" id="SignalP"/>
    </source>
</evidence>
<dbReference type="RefSeq" id="WP_213244853.1">
    <property type="nucleotide sequence ID" value="NZ_CP045806.1"/>
</dbReference>
<dbReference type="EMBL" id="CP045809">
    <property type="protein sequence ID" value="QHN36586.1"/>
    <property type="molecule type" value="Genomic_DNA"/>
</dbReference>
<sequence>MCRLSVVLSAALLLVTACAGESEAPRPPAQAVGERYVNLGDSYASGTGVLPLQQDSPFLCFRSTRNYATLVAERTGRVLTDVSCARAATEHLTAGQFEGAPPQFDALTEDTELVTMMIGGNDNGAFGQSIGLCGAAAAATPPDSCADDISALRDKIATATAPALVTAVRQIRQRAPRASVLLIGYPWILPARTGCYPDVPVAARDVPSVHDLQRHLNAAIGRAAAAAPGVRYVDMAGVSDGHDSCRSEGTRWVEPARNRAASVSAVGGLHPNAAGQRAIAEQVLAALN</sequence>
<keyword evidence="4" id="KW-1185">Reference proteome</keyword>
<protein>
    <submittedName>
        <fullName evidence="3">SGNH/GDSL hydrolase family protein</fullName>
    </submittedName>
</protein>
<reference evidence="3" key="1">
    <citation type="journal article" date="2021" name="Nat. Microbiol.">
        <title>Cocultivation of an ultrasmall environmental parasitic bacterium with lytic ability against bacteria associated with wastewater foams.</title>
        <authorList>
            <person name="Batinovic S."/>
            <person name="Rose J.J.A."/>
            <person name="Ratcliffe J."/>
            <person name="Seviour R.J."/>
            <person name="Petrovski S."/>
        </authorList>
    </citation>
    <scope>NUCLEOTIDE SEQUENCE</scope>
    <source>
        <strain evidence="3">CON9</strain>
    </source>
</reference>
<dbReference type="SUPFAM" id="SSF52266">
    <property type="entry name" value="SGNH hydrolase"/>
    <property type="match status" value="1"/>
</dbReference>
<dbReference type="PANTHER" id="PTHR37981:SF1">
    <property type="entry name" value="SGNH HYDROLASE-TYPE ESTERASE DOMAIN-CONTAINING PROTEIN"/>
    <property type="match status" value="1"/>
</dbReference>
<dbReference type="PANTHER" id="PTHR37981">
    <property type="entry name" value="LIPASE 2"/>
    <property type="match status" value="1"/>
</dbReference>
<keyword evidence="3" id="KW-0378">Hydrolase</keyword>
<gene>
    <name evidence="3" type="ORF">GII31_18485</name>
</gene>
<feature type="chain" id="PRO_5046051494" evidence="1">
    <location>
        <begin position="20"/>
        <end position="288"/>
    </location>
</feature>
<organism evidence="3 4">
    <name type="scientific">Gordonia pseudamarae</name>
    <dbReference type="NCBI Taxonomy" id="2831662"/>
    <lineage>
        <taxon>Bacteria</taxon>
        <taxon>Bacillati</taxon>
        <taxon>Actinomycetota</taxon>
        <taxon>Actinomycetes</taxon>
        <taxon>Mycobacteriales</taxon>
        <taxon>Gordoniaceae</taxon>
        <taxon>Gordonia</taxon>
    </lineage>
</organism>